<keyword evidence="3" id="KW-0482">Metalloprotease</keyword>
<dbReference type="GO" id="GO:0045037">
    <property type="term" value="P:protein import into chloroplast stroma"/>
    <property type="evidence" value="ECO:0007669"/>
    <property type="project" value="TreeGrafter"/>
</dbReference>
<protein>
    <submittedName>
        <fullName evidence="3">ATP-dependent zinc metalloprotease FtsH</fullName>
    </submittedName>
</protein>
<dbReference type="GO" id="GO:0009507">
    <property type="term" value="C:chloroplast"/>
    <property type="evidence" value="ECO:0007669"/>
    <property type="project" value="TreeGrafter"/>
</dbReference>
<dbReference type="AlphaFoldDB" id="A0A2J7ZFI2"/>
<accession>A0A2J7ZFI2</accession>
<organism evidence="3 4">
    <name type="scientific">Tetrabaena socialis</name>
    <dbReference type="NCBI Taxonomy" id="47790"/>
    <lineage>
        <taxon>Eukaryota</taxon>
        <taxon>Viridiplantae</taxon>
        <taxon>Chlorophyta</taxon>
        <taxon>core chlorophytes</taxon>
        <taxon>Chlorophyceae</taxon>
        <taxon>CS clade</taxon>
        <taxon>Chlamydomonadales</taxon>
        <taxon>Tetrabaenaceae</taxon>
        <taxon>Tetrabaena</taxon>
    </lineage>
</organism>
<comment type="caution">
    <text evidence="3">The sequence shown here is derived from an EMBL/GenBank/DDBJ whole genome shotgun (WGS) entry which is preliminary data.</text>
</comment>
<keyword evidence="1" id="KW-0547">Nucleotide-binding</keyword>
<dbReference type="PROSITE" id="PS00674">
    <property type="entry name" value="AAA"/>
    <property type="match status" value="1"/>
</dbReference>
<comment type="similarity">
    <text evidence="1">Belongs to the AAA ATPase family.</text>
</comment>
<evidence type="ECO:0000259" key="2">
    <source>
        <dbReference type="Pfam" id="PF00004"/>
    </source>
</evidence>
<feature type="non-terminal residue" evidence="3">
    <location>
        <position position="1"/>
    </location>
</feature>
<dbReference type="Gene3D" id="1.10.8.60">
    <property type="match status" value="1"/>
</dbReference>
<feature type="non-terminal residue" evidence="3">
    <location>
        <position position="99"/>
    </location>
</feature>
<sequence>LQGIVVMGATNRKDVLDAALTRPGRFDRSIEVRRPDFQGRLEAVKVHLRDKPVSSDIDFVALAGLMGGMSGAQIAGVANTACFIASREGRTEVLQVGAG</sequence>
<dbReference type="InterPro" id="IPR027417">
    <property type="entry name" value="P-loop_NTPase"/>
</dbReference>
<dbReference type="SUPFAM" id="SSF52540">
    <property type="entry name" value="P-loop containing nucleoside triphosphate hydrolases"/>
    <property type="match status" value="1"/>
</dbReference>
<dbReference type="InterPro" id="IPR003960">
    <property type="entry name" value="ATPase_AAA_CS"/>
</dbReference>
<dbReference type="EMBL" id="PGGS01004434">
    <property type="protein sequence ID" value="PNG99032.1"/>
    <property type="molecule type" value="Genomic_DNA"/>
</dbReference>
<gene>
    <name evidence="3" type="ORF">TSOC_015198</name>
</gene>
<dbReference type="Pfam" id="PF00004">
    <property type="entry name" value="AAA"/>
    <property type="match status" value="1"/>
</dbReference>
<dbReference type="GO" id="GO:0006508">
    <property type="term" value="P:proteolysis"/>
    <property type="evidence" value="ECO:0007669"/>
    <property type="project" value="UniProtKB-KW"/>
</dbReference>
<keyword evidence="4" id="KW-1185">Reference proteome</keyword>
<dbReference type="GO" id="GO:0008237">
    <property type="term" value="F:metallopeptidase activity"/>
    <property type="evidence" value="ECO:0007669"/>
    <property type="project" value="UniProtKB-KW"/>
</dbReference>
<evidence type="ECO:0000256" key="1">
    <source>
        <dbReference type="RuleBase" id="RU003651"/>
    </source>
</evidence>
<dbReference type="GO" id="GO:0016887">
    <property type="term" value="F:ATP hydrolysis activity"/>
    <property type="evidence" value="ECO:0007669"/>
    <property type="project" value="InterPro"/>
</dbReference>
<keyword evidence="3" id="KW-0378">Hydrolase</keyword>
<reference evidence="3 4" key="1">
    <citation type="journal article" date="2017" name="Mol. Biol. Evol.">
        <title>The 4-celled Tetrabaena socialis nuclear genome reveals the essential components for genetic control of cell number at the origin of multicellularity in the volvocine lineage.</title>
        <authorList>
            <person name="Featherston J."/>
            <person name="Arakaki Y."/>
            <person name="Hanschen E.R."/>
            <person name="Ferris P.J."/>
            <person name="Michod R.E."/>
            <person name="Olson B.J.S.C."/>
            <person name="Nozaki H."/>
            <person name="Durand P.M."/>
        </authorList>
    </citation>
    <scope>NUCLEOTIDE SEQUENCE [LARGE SCALE GENOMIC DNA]</scope>
    <source>
        <strain evidence="3 4">NIES-571</strain>
    </source>
</reference>
<dbReference type="OrthoDB" id="1413014at2759"/>
<proteinExistence type="inferred from homology"/>
<name>A0A2J7ZFI2_9CHLO</name>
<keyword evidence="3" id="KW-0645">Protease</keyword>
<dbReference type="InterPro" id="IPR003959">
    <property type="entry name" value="ATPase_AAA_core"/>
</dbReference>
<feature type="domain" description="ATPase AAA-type core" evidence="2">
    <location>
        <begin position="3"/>
        <end position="33"/>
    </location>
</feature>
<evidence type="ECO:0000313" key="3">
    <source>
        <dbReference type="EMBL" id="PNG99032.1"/>
    </source>
</evidence>
<dbReference type="Gene3D" id="3.40.50.300">
    <property type="entry name" value="P-loop containing nucleotide triphosphate hydrolases"/>
    <property type="match status" value="1"/>
</dbReference>
<dbReference type="Proteomes" id="UP000236333">
    <property type="component" value="Unassembled WGS sequence"/>
</dbReference>
<dbReference type="GO" id="GO:0005524">
    <property type="term" value="F:ATP binding"/>
    <property type="evidence" value="ECO:0007669"/>
    <property type="project" value="UniProtKB-KW"/>
</dbReference>
<keyword evidence="1" id="KW-0067">ATP-binding</keyword>
<evidence type="ECO:0000313" key="4">
    <source>
        <dbReference type="Proteomes" id="UP000236333"/>
    </source>
</evidence>
<dbReference type="PANTHER" id="PTHR23076:SF56">
    <property type="entry name" value="INACTIVE ATP-DEPENDENT ZINC METALLOPROTEASE FTSHI 2, CHLOROPLASTIC-RELATED"/>
    <property type="match status" value="1"/>
</dbReference>
<dbReference type="GO" id="GO:0004176">
    <property type="term" value="F:ATP-dependent peptidase activity"/>
    <property type="evidence" value="ECO:0007669"/>
    <property type="project" value="TreeGrafter"/>
</dbReference>
<dbReference type="PANTHER" id="PTHR23076">
    <property type="entry name" value="METALLOPROTEASE M41 FTSH"/>
    <property type="match status" value="1"/>
</dbReference>